<sequence length="1032" mass="118617">MAMILDAFMSKFSTLLTDFVQDEVIMLLGVKDELQMLRKRMRSIQCLLKDAEKKKFNESSTELWLSELKDVMYDAEDIIDLCRIEGTQLLTDQNPKSKSSSVCCNFSSVFSCFTSVPLRHEIGNRIKDINKRLKEIYEDRERYKLEKSTISETPQITLVDSRQTSSMIDPFVVGREVEVAANSLVDHLIQEKVDEKCRLFAIVGMGGIGKTTLAQKIFNHPKIQAYFNSKVWVCVSQTYAETELLKQVIRGAKRDCRDVNTKSELQHILSDSVSLDQSLFLVLDDVWRADVWVDLLRVPLYNSNKSVRVLVTTRYENVAMDMKAAYIHPVAHLSEDSCWDMLRRRLFSEGQEEVENGLKELGFVIVKRCRGLPLAVKAIAGVLSSKPRTKKVWKNFLNNTAWSIQTLPEEISGALYLSFEDLPSHLKQCFLYFSLFPEDAWLYPHELAQLWVAEGFIIEQQDSLMEDLAEECFDELHNRNLLLPKEGFSKCKMHDLIRSLAIFLSKEEASFGDLNVRNSITSTKLRRLSVIEKEGAVEIVNYVADQGTLRTLLASYSDLLLDDEILRRLSHLRVLDISCTQIQILPDSIRKLVHLRYLNLKMTEIREIPKSIEQLTNLQFLDLSSCRNLRQLPSGITGLYSLRHLDILASPISFIPKGIEKLQQLNYLGNFVVANNDSSSKLEDLNSLKQIRTLIISNLKRLQSETIILKELLYLSTLKLQFFIYEFYYVEEEMAISKENELAVSEEDDPTREEKELAVEELFDRIIPPQSLENFTIDGFFGRRFPNWMVSSSFELCVPNLTKLVFHNIESCTQLPSLGQLPELRELVIDGAKKVKKLGPEIFGIDVNSTRIAFPKLERLEISSCRELEEWSFGAQVEKNASPRLKLLPCLRELEIFFCPSLKQLSKGLKYSNMKILKISSAYSLKLVDNLPAEVEELRLIDCKNLEKVYCAPTLKMLEVQECGALACMEKLDSLQKLYFSDTFKANLPEWILKTLQQRALQNDYNDDFQLELDISLINGYYGLKKKAKLQE</sequence>
<dbReference type="Pfam" id="PF18052">
    <property type="entry name" value="Rx_N"/>
    <property type="match status" value="1"/>
</dbReference>
<evidence type="ECO:0000256" key="6">
    <source>
        <dbReference type="ARBA" id="ARBA00022840"/>
    </source>
</evidence>
<evidence type="ECO:0000259" key="10">
    <source>
        <dbReference type="Pfam" id="PF23598"/>
    </source>
</evidence>
<dbReference type="Pfam" id="PF00931">
    <property type="entry name" value="NB-ARC"/>
    <property type="match status" value="1"/>
</dbReference>
<dbReference type="PANTHER" id="PTHR36766:SF70">
    <property type="entry name" value="DISEASE RESISTANCE PROTEIN RGA4"/>
    <property type="match status" value="1"/>
</dbReference>
<keyword evidence="4" id="KW-0547">Nucleotide-binding</keyword>
<dbReference type="InterPro" id="IPR041118">
    <property type="entry name" value="Rx_N"/>
</dbReference>
<dbReference type="GO" id="GO:0043531">
    <property type="term" value="F:ADP binding"/>
    <property type="evidence" value="ECO:0007669"/>
    <property type="project" value="InterPro"/>
</dbReference>
<evidence type="ECO:0000259" key="7">
    <source>
        <dbReference type="Pfam" id="PF00931"/>
    </source>
</evidence>
<dbReference type="GO" id="GO:0042742">
    <property type="term" value="P:defense response to bacterium"/>
    <property type="evidence" value="ECO:0007669"/>
    <property type="project" value="UniProtKB-ARBA"/>
</dbReference>
<dbReference type="GO" id="GO:0002758">
    <property type="term" value="P:innate immune response-activating signaling pathway"/>
    <property type="evidence" value="ECO:0007669"/>
    <property type="project" value="UniProtKB-ARBA"/>
</dbReference>
<keyword evidence="3" id="KW-0677">Repeat</keyword>
<keyword evidence="5" id="KW-0611">Plant defense</keyword>
<dbReference type="InterPro" id="IPR042197">
    <property type="entry name" value="Apaf_helical"/>
</dbReference>
<dbReference type="SUPFAM" id="SSF52540">
    <property type="entry name" value="P-loop containing nucleoside triphosphate hydrolases"/>
    <property type="match status" value="1"/>
</dbReference>
<evidence type="ECO:0000259" key="9">
    <source>
        <dbReference type="Pfam" id="PF23559"/>
    </source>
</evidence>
<evidence type="ECO:0000259" key="8">
    <source>
        <dbReference type="Pfam" id="PF18052"/>
    </source>
</evidence>
<dbReference type="Pfam" id="PF23559">
    <property type="entry name" value="WHD_DRP"/>
    <property type="match status" value="1"/>
</dbReference>
<evidence type="ECO:0000256" key="3">
    <source>
        <dbReference type="ARBA" id="ARBA00022737"/>
    </source>
</evidence>
<reference evidence="11 12" key="2">
    <citation type="journal article" date="2017" name="Nature">
        <title>The Apostasia genome and the evolution of orchids.</title>
        <authorList>
            <person name="Zhang G.Q."/>
            <person name="Liu K.W."/>
            <person name="Li Z."/>
            <person name="Lohaus R."/>
            <person name="Hsiao Y.Y."/>
            <person name="Niu S.C."/>
            <person name="Wang J.Y."/>
            <person name="Lin Y.C."/>
            <person name="Xu Q."/>
            <person name="Chen L.J."/>
            <person name="Yoshida K."/>
            <person name="Fujiwara S."/>
            <person name="Wang Z.W."/>
            <person name="Zhang Y.Q."/>
            <person name="Mitsuda N."/>
            <person name="Wang M."/>
            <person name="Liu G.H."/>
            <person name="Pecoraro L."/>
            <person name="Huang H.X."/>
            <person name="Xiao X.J."/>
            <person name="Lin M."/>
            <person name="Wu X.Y."/>
            <person name="Wu W.L."/>
            <person name="Chen Y.Y."/>
            <person name="Chang S.B."/>
            <person name="Sakamoto S."/>
            <person name="Ohme-Takagi M."/>
            <person name="Yagi M."/>
            <person name="Zeng S.J."/>
            <person name="Shen C.Y."/>
            <person name="Yeh C.M."/>
            <person name="Luo Y.B."/>
            <person name="Tsai W.C."/>
            <person name="Van de Peer Y."/>
            <person name="Liu Z.J."/>
        </authorList>
    </citation>
    <scope>NUCLEOTIDE SEQUENCE [LARGE SCALE GENOMIC DNA]</scope>
    <source>
        <tissue evidence="11">The whole plant</tissue>
    </source>
</reference>
<dbReference type="InterPro" id="IPR038005">
    <property type="entry name" value="RX-like_CC"/>
</dbReference>
<accession>A0A2I0X704</accession>
<keyword evidence="12" id="KW-1185">Reference proteome</keyword>
<dbReference type="InterPro" id="IPR058922">
    <property type="entry name" value="WHD_DRP"/>
</dbReference>
<name>A0A2I0X704_9ASPA</name>
<evidence type="ECO:0000313" key="11">
    <source>
        <dbReference type="EMBL" id="PKU83682.1"/>
    </source>
</evidence>
<dbReference type="CDD" id="cd14798">
    <property type="entry name" value="RX-CC_like"/>
    <property type="match status" value="1"/>
</dbReference>
<dbReference type="EMBL" id="KZ502085">
    <property type="protein sequence ID" value="PKU83682.1"/>
    <property type="molecule type" value="Genomic_DNA"/>
</dbReference>
<dbReference type="InterPro" id="IPR027417">
    <property type="entry name" value="P-loop_NTPase"/>
</dbReference>
<organism evidence="11 12">
    <name type="scientific">Dendrobium catenatum</name>
    <dbReference type="NCBI Taxonomy" id="906689"/>
    <lineage>
        <taxon>Eukaryota</taxon>
        <taxon>Viridiplantae</taxon>
        <taxon>Streptophyta</taxon>
        <taxon>Embryophyta</taxon>
        <taxon>Tracheophyta</taxon>
        <taxon>Spermatophyta</taxon>
        <taxon>Magnoliopsida</taxon>
        <taxon>Liliopsida</taxon>
        <taxon>Asparagales</taxon>
        <taxon>Orchidaceae</taxon>
        <taxon>Epidendroideae</taxon>
        <taxon>Malaxideae</taxon>
        <taxon>Dendrobiinae</taxon>
        <taxon>Dendrobium</taxon>
    </lineage>
</organism>
<gene>
    <name evidence="11" type="primary">RGA4</name>
    <name evidence="11" type="ORF">MA16_Dca010075</name>
</gene>
<dbReference type="Pfam" id="PF23598">
    <property type="entry name" value="LRR_14"/>
    <property type="match status" value="1"/>
</dbReference>
<dbReference type="Proteomes" id="UP000233837">
    <property type="component" value="Unassembled WGS sequence"/>
</dbReference>
<dbReference type="PRINTS" id="PR00364">
    <property type="entry name" value="DISEASERSIST"/>
</dbReference>
<evidence type="ECO:0000256" key="2">
    <source>
        <dbReference type="ARBA" id="ARBA00022614"/>
    </source>
</evidence>
<protein>
    <submittedName>
        <fullName evidence="11">Disease resistance protein RGA4</fullName>
    </submittedName>
</protein>
<dbReference type="Gene3D" id="3.40.50.300">
    <property type="entry name" value="P-loop containing nucleotide triphosphate hydrolases"/>
    <property type="match status" value="1"/>
</dbReference>
<dbReference type="Gene3D" id="3.80.10.10">
    <property type="entry name" value="Ribonuclease Inhibitor"/>
    <property type="match status" value="2"/>
</dbReference>
<evidence type="ECO:0000256" key="4">
    <source>
        <dbReference type="ARBA" id="ARBA00022741"/>
    </source>
</evidence>
<dbReference type="GO" id="GO:0005524">
    <property type="term" value="F:ATP binding"/>
    <property type="evidence" value="ECO:0007669"/>
    <property type="project" value="UniProtKB-KW"/>
</dbReference>
<dbReference type="InterPro" id="IPR032675">
    <property type="entry name" value="LRR_dom_sf"/>
</dbReference>
<dbReference type="InterPro" id="IPR036388">
    <property type="entry name" value="WH-like_DNA-bd_sf"/>
</dbReference>
<feature type="domain" description="Disease resistance R13L4/SHOC-2-like LRR" evidence="10">
    <location>
        <begin position="566"/>
        <end position="886"/>
    </location>
</feature>
<dbReference type="FunFam" id="1.10.10.10:FF:000322">
    <property type="entry name" value="Probable disease resistance protein At1g63360"/>
    <property type="match status" value="1"/>
</dbReference>
<dbReference type="GO" id="GO:0009626">
    <property type="term" value="P:plant-type hypersensitive response"/>
    <property type="evidence" value="ECO:0007669"/>
    <property type="project" value="UniProtKB-ARBA"/>
</dbReference>
<dbReference type="AlphaFoldDB" id="A0A2I0X704"/>
<evidence type="ECO:0000256" key="1">
    <source>
        <dbReference type="ARBA" id="ARBA00008894"/>
    </source>
</evidence>
<feature type="domain" description="NB-ARC" evidence="7">
    <location>
        <begin position="182"/>
        <end position="347"/>
    </location>
</feature>
<comment type="similarity">
    <text evidence="1">Belongs to the disease resistance NB-LRR family.</text>
</comment>
<dbReference type="PANTHER" id="PTHR36766">
    <property type="entry name" value="PLANT BROAD-SPECTRUM MILDEW RESISTANCE PROTEIN RPW8"/>
    <property type="match status" value="1"/>
</dbReference>
<dbReference type="Gene3D" id="1.10.8.430">
    <property type="entry name" value="Helical domain of apoptotic protease-activating factors"/>
    <property type="match status" value="1"/>
</dbReference>
<keyword evidence="2" id="KW-0433">Leucine-rich repeat</keyword>
<dbReference type="InterPro" id="IPR002182">
    <property type="entry name" value="NB-ARC"/>
</dbReference>
<reference evidence="11 12" key="1">
    <citation type="journal article" date="2016" name="Sci. Rep.">
        <title>The Dendrobium catenatum Lindl. genome sequence provides insights into polysaccharide synthase, floral development and adaptive evolution.</title>
        <authorList>
            <person name="Zhang G.Q."/>
            <person name="Xu Q."/>
            <person name="Bian C."/>
            <person name="Tsai W.C."/>
            <person name="Yeh C.M."/>
            <person name="Liu K.W."/>
            <person name="Yoshida K."/>
            <person name="Zhang L.S."/>
            <person name="Chang S.B."/>
            <person name="Chen F."/>
            <person name="Shi Y."/>
            <person name="Su Y.Y."/>
            <person name="Zhang Y.Q."/>
            <person name="Chen L.J."/>
            <person name="Yin Y."/>
            <person name="Lin M."/>
            <person name="Huang H."/>
            <person name="Deng H."/>
            <person name="Wang Z.W."/>
            <person name="Zhu S.L."/>
            <person name="Zhao X."/>
            <person name="Deng C."/>
            <person name="Niu S.C."/>
            <person name="Huang J."/>
            <person name="Wang M."/>
            <person name="Liu G.H."/>
            <person name="Yang H.J."/>
            <person name="Xiao X.J."/>
            <person name="Hsiao Y.Y."/>
            <person name="Wu W.L."/>
            <person name="Chen Y.Y."/>
            <person name="Mitsuda N."/>
            <person name="Ohme-Takagi M."/>
            <person name="Luo Y.B."/>
            <person name="Van de Peer Y."/>
            <person name="Liu Z.J."/>
        </authorList>
    </citation>
    <scope>NUCLEOTIDE SEQUENCE [LARGE SCALE GENOMIC DNA]</scope>
    <source>
        <tissue evidence="11">The whole plant</tissue>
    </source>
</reference>
<dbReference type="InterPro" id="IPR055414">
    <property type="entry name" value="LRR_R13L4/SHOC2-like"/>
</dbReference>
<dbReference type="Gene3D" id="1.10.10.10">
    <property type="entry name" value="Winged helix-like DNA-binding domain superfamily/Winged helix DNA-binding domain"/>
    <property type="match status" value="1"/>
</dbReference>
<feature type="domain" description="Disease resistance protein winged helix" evidence="9">
    <location>
        <begin position="435"/>
        <end position="501"/>
    </location>
</feature>
<dbReference type="Gene3D" id="1.20.5.4130">
    <property type="match status" value="1"/>
</dbReference>
<keyword evidence="6" id="KW-0067">ATP-binding</keyword>
<evidence type="ECO:0000313" key="12">
    <source>
        <dbReference type="Proteomes" id="UP000233837"/>
    </source>
</evidence>
<feature type="domain" description="Disease resistance N-terminal" evidence="8">
    <location>
        <begin position="8"/>
        <end position="90"/>
    </location>
</feature>
<evidence type="ECO:0000256" key="5">
    <source>
        <dbReference type="ARBA" id="ARBA00022821"/>
    </source>
</evidence>
<proteinExistence type="inferred from homology"/>
<dbReference type="SUPFAM" id="SSF52058">
    <property type="entry name" value="L domain-like"/>
    <property type="match status" value="1"/>
</dbReference>